<organism evidence="1">
    <name type="scientific">Anguilla anguilla</name>
    <name type="common">European freshwater eel</name>
    <name type="synonym">Muraena anguilla</name>
    <dbReference type="NCBI Taxonomy" id="7936"/>
    <lineage>
        <taxon>Eukaryota</taxon>
        <taxon>Metazoa</taxon>
        <taxon>Chordata</taxon>
        <taxon>Craniata</taxon>
        <taxon>Vertebrata</taxon>
        <taxon>Euteleostomi</taxon>
        <taxon>Actinopterygii</taxon>
        <taxon>Neopterygii</taxon>
        <taxon>Teleostei</taxon>
        <taxon>Anguilliformes</taxon>
        <taxon>Anguillidae</taxon>
        <taxon>Anguilla</taxon>
    </lineage>
</organism>
<proteinExistence type="predicted"/>
<protein>
    <submittedName>
        <fullName evidence="1">Uncharacterized protein</fullName>
    </submittedName>
</protein>
<accession>A0A0E9PA33</accession>
<name>A0A0E9PA33_ANGAN</name>
<reference evidence="1" key="1">
    <citation type="submission" date="2014-11" db="EMBL/GenBank/DDBJ databases">
        <authorList>
            <person name="Amaro Gonzalez C."/>
        </authorList>
    </citation>
    <scope>NUCLEOTIDE SEQUENCE</scope>
</reference>
<dbReference type="AlphaFoldDB" id="A0A0E9PA33"/>
<dbReference type="EMBL" id="GBXM01107228">
    <property type="protein sequence ID" value="JAH01349.1"/>
    <property type="molecule type" value="Transcribed_RNA"/>
</dbReference>
<reference evidence="1" key="2">
    <citation type="journal article" date="2015" name="Fish Shellfish Immunol.">
        <title>Early steps in the European eel (Anguilla anguilla)-Vibrio vulnificus interaction in the gills: Role of the RtxA13 toxin.</title>
        <authorList>
            <person name="Callol A."/>
            <person name="Pajuelo D."/>
            <person name="Ebbesson L."/>
            <person name="Teles M."/>
            <person name="MacKenzie S."/>
            <person name="Amaro C."/>
        </authorList>
    </citation>
    <scope>NUCLEOTIDE SEQUENCE</scope>
</reference>
<evidence type="ECO:0000313" key="1">
    <source>
        <dbReference type="EMBL" id="JAH01349.1"/>
    </source>
</evidence>
<sequence length="47" mass="5331">MSYGSPTSSSHCMQRICNMTTVPLHINMSQILWCPEMGALYKKCCTF</sequence>